<protein>
    <recommendedName>
        <fullName evidence="4">F pilus assembly protein TraB</fullName>
    </recommendedName>
</protein>
<sequence>MGIEEDKGNIRSFIGRLKIATLASKDFRDKGVNWLKLARTKPTHLLGLGGISILFLFWFFGGQKPVISEVESMQVHDEQRPEISGVQQAVDPRAKWTSEVTNDIKVMKADIEVLLKKQSEETKEQIEILNSKIELLNQQQGGGELELEDEDMGIRVLGNPKSQSLLQTSPSLPPASPPARKKLGYIKRVGGILKKDVKDYITTGSFARAVLLTGMVVGTGTSAADTPEPIVLRLVDHAIFSKGYLTQQIKEAIAIGSCTGNISSERARCRLESVSLVNRNNQIIEKHQVEGWLIGEDGRNGIKGVVVDKSSDVARMAVLSGMLSGISQFFQNQATNGVFPISPITGQQHALKAKDSLKAGTFAGVGNALEKFADYAIKRADQMSPVIVVGSGRVVDVVFKKGFGLKLQDNSTSQGKLIKPPTGIDYLDVNEEQYYSEDSSVSQASQGFHTSRNLDADRGQTAISAMQQKFTDVEDWNNDQPLSPSKQRGY</sequence>
<feature type="compositionally biased region" description="Polar residues" evidence="1">
    <location>
        <begin position="461"/>
        <end position="470"/>
    </location>
</feature>
<dbReference type="AlphaFoldDB" id="A0AAT9G6R8"/>
<accession>A0AAT9G6R8</accession>
<gene>
    <name evidence="3" type="ORF">DMENIID0002_01570</name>
</gene>
<reference evidence="3" key="1">
    <citation type="submission" date="2024-01" db="EMBL/GenBank/DDBJ databases">
        <title>Sequencing the genomes of a sandfly, Sergentomyia squamirostris, and its two endosymbionts.</title>
        <authorList>
            <person name="Itokawa K."/>
            <person name="Sanjoba C."/>
        </authorList>
    </citation>
    <scope>NUCLEOTIDE SEQUENCE</scope>
    <source>
        <strain evidence="3">RiSSQ</strain>
    </source>
</reference>
<feature type="transmembrane region" description="Helical" evidence="2">
    <location>
        <begin position="43"/>
        <end position="61"/>
    </location>
</feature>
<feature type="compositionally biased region" description="Polar residues" evidence="1">
    <location>
        <begin position="478"/>
        <end position="490"/>
    </location>
</feature>
<evidence type="ECO:0008006" key="4">
    <source>
        <dbReference type="Google" id="ProtNLM"/>
    </source>
</evidence>
<evidence type="ECO:0000256" key="2">
    <source>
        <dbReference type="SAM" id="Phobius"/>
    </source>
</evidence>
<feature type="compositionally biased region" description="Polar residues" evidence="1">
    <location>
        <begin position="438"/>
        <end position="451"/>
    </location>
</feature>
<feature type="region of interest" description="Disordered" evidence="1">
    <location>
        <begin position="438"/>
        <end position="490"/>
    </location>
</feature>
<proteinExistence type="predicted"/>
<keyword evidence="2" id="KW-0472">Membrane</keyword>
<name>A0AAT9G6R8_9RICK</name>
<dbReference type="InterPro" id="IPR005498">
    <property type="entry name" value="T4SS_VirB10/TraB/TrbI"/>
</dbReference>
<keyword evidence="2" id="KW-0812">Transmembrane</keyword>
<dbReference type="Pfam" id="PF03743">
    <property type="entry name" value="TrbI"/>
    <property type="match status" value="1"/>
</dbReference>
<dbReference type="EMBL" id="AP029170">
    <property type="protein sequence ID" value="BFD45511.1"/>
    <property type="molecule type" value="Genomic_DNA"/>
</dbReference>
<evidence type="ECO:0000313" key="3">
    <source>
        <dbReference type="EMBL" id="BFD45511.1"/>
    </source>
</evidence>
<organism evidence="3">
    <name type="scientific">Candidatus Tisiphia endosymbiont of Sergentomyia squamirostris</name>
    <dbReference type="NCBI Taxonomy" id="3113639"/>
    <lineage>
        <taxon>Bacteria</taxon>
        <taxon>Pseudomonadati</taxon>
        <taxon>Pseudomonadota</taxon>
        <taxon>Alphaproteobacteria</taxon>
        <taxon>Rickettsiales</taxon>
        <taxon>Rickettsiaceae</taxon>
        <taxon>Rickettsieae</taxon>
        <taxon>Candidatus Tisiphia</taxon>
    </lineage>
</organism>
<dbReference type="CDD" id="cd16430">
    <property type="entry name" value="TraB"/>
    <property type="match status" value="1"/>
</dbReference>
<evidence type="ECO:0000256" key="1">
    <source>
        <dbReference type="SAM" id="MobiDB-lite"/>
    </source>
</evidence>
<keyword evidence="2" id="KW-1133">Transmembrane helix</keyword>